<keyword evidence="3" id="KW-0804">Transcription</keyword>
<dbReference type="Gene3D" id="4.10.280.10">
    <property type="entry name" value="Helix-loop-helix DNA-binding domain"/>
    <property type="match status" value="1"/>
</dbReference>
<dbReference type="SUPFAM" id="SSF47459">
    <property type="entry name" value="HLH, helix-loop-helix DNA-binding domain"/>
    <property type="match status" value="1"/>
</dbReference>
<reference evidence="7" key="1">
    <citation type="submission" date="2020-03" db="EMBL/GenBank/DDBJ databases">
        <title>A high-quality chromosome-level genome assembly of a woody plant with both climbing and erect habits, Rhamnella rubrinervis.</title>
        <authorList>
            <person name="Lu Z."/>
            <person name="Yang Y."/>
            <person name="Zhu X."/>
            <person name="Sun Y."/>
        </authorList>
    </citation>
    <scope>NUCLEOTIDE SEQUENCE</scope>
    <source>
        <strain evidence="7">BYM</strain>
        <tissue evidence="7">Leaf</tissue>
    </source>
</reference>
<dbReference type="InterPro" id="IPR011598">
    <property type="entry name" value="bHLH_dom"/>
</dbReference>
<dbReference type="Proteomes" id="UP000796880">
    <property type="component" value="Unassembled WGS sequence"/>
</dbReference>
<dbReference type="GO" id="GO:0046983">
    <property type="term" value="F:protein dimerization activity"/>
    <property type="evidence" value="ECO:0007669"/>
    <property type="project" value="InterPro"/>
</dbReference>
<evidence type="ECO:0000256" key="2">
    <source>
        <dbReference type="ARBA" id="ARBA00023015"/>
    </source>
</evidence>
<gene>
    <name evidence="7" type="ORF">FNV43_RR12784</name>
</gene>
<dbReference type="PANTHER" id="PTHR46834">
    <property type="entry name" value="TRANSCRIPTION FACTOR BHLH91"/>
    <property type="match status" value="1"/>
</dbReference>
<protein>
    <recommendedName>
        <fullName evidence="6">BHLH domain-containing protein</fullName>
    </recommendedName>
</protein>
<feature type="region of interest" description="Disordered" evidence="5">
    <location>
        <begin position="366"/>
        <end position="390"/>
    </location>
</feature>
<evidence type="ECO:0000259" key="6">
    <source>
        <dbReference type="PROSITE" id="PS50888"/>
    </source>
</evidence>
<feature type="domain" description="BHLH" evidence="6">
    <location>
        <begin position="299"/>
        <end position="348"/>
    </location>
</feature>
<evidence type="ECO:0000256" key="1">
    <source>
        <dbReference type="ARBA" id="ARBA00004123"/>
    </source>
</evidence>
<comment type="subcellular location">
    <subcellularLocation>
        <location evidence="1">Nucleus</location>
    </subcellularLocation>
</comment>
<evidence type="ECO:0000256" key="4">
    <source>
        <dbReference type="ARBA" id="ARBA00023242"/>
    </source>
</evidence>
<dbReference type="GO" id="GO:0048658">
    <property type="term" value="P:anther wall tapetum development"/>
    <property type="evidence" value="ECO:0007669"/>
    <property type="project" value="InterPro"/>
</dbReference>
<comment type="caution">
    <text evidence="7">The sequence shown here is derived from an EMBL/GenBank/DDBJ whole genome shotgun (WGS) entry which is preliminary data.</text>
</comment>
<keyword evidence="8" id="KW-1185">Reference proteome</keyword>
<accession>A0A8K0H833</accession>
<dbReference type="EMBL" id="VOIH02000005">
    <property type="protein sequence ID" value="KAF3447597.1"/>
    <property type="molecule type" value="Genomic_DNA"/>
</dbReference>
<keyword evidence="2" id="KW-0805">Transcription regulation</keyword>
<dbReference type="SMART" id="SM00353">
    <property type="entry name" value="HLH"/>
    <property type="match status" value="1"/>
</dbReference>
<dbReference type="AlphaFoldDB" id="A0A8K0H833"/>
<dbReference type="CDD" id="cd18918">
    <property type="entry name" value="bHLH_AtMYC1_like"/>
    <property type="match status" value="1"/>
</dbReference>
<keyword evidence="4" id="KW-0539">Nucleus</keyword>
<evidence type="ECO:0000256" key="3">
    <source>
        <dbReference type="ARBA" id="ARBA00023163"/>
    </source>
</evidence>
<dbReference type="GO" id="GO:0005634">
    <property type="term" value="C:nucleus"/>
    <property type="evidence" value="ECO:0007669"/>
    <property type="project" value="UniProtKB-SubCell"/>
</dbReference>
<dbReference type="InterPro" id="IPR045896">
    <property type="entry name" value="MYC1-like_bHLH"/>
</dbReference>
<proteinExistence type="predicted"/>
<name>A0A8K0H833_9ROSA</name>
<dbReference type="OrthoDB" id="1932168at2759"/>
<dbReference type="Pfam" id="PF00010">
    <property type="entry name" value="HLH"/>
    <property type="match status" value="1"/>
</dbReference>
<evidence type="ECO:0000256" key="5">
    <source>
        <dbReference type="SAM" id="MobiDB-lite"/>
    </source>
</evidence>
<dbReference type="InterPro" id="IPR045895">
    <property type="entry name" value="bHLH91-like"/>
</dbReference>
<dbReference type="PANTHER" id="PTHR46834:SF1">
    <property type="entry name" value="TRANSCRIPTION FACTOR BHLH10"/>
    <property type="match status" value="1"/>
</dbReference>
<dbReference type="PROSITE" id="PS50888">
    <property type="entry name" value="BHLH"/>
    <property type="match status" value="1"/>
</dbReference>
<evidence type="ECO:0000313" key="7">
    <source>
        <dbReference type="EMBL" id="KAF3447597.1"/>
    </source>
</evidence>
<dbReference type="GO" id="GO:0006355">
    <property type="term" value="P:regulation of DNA-templated transcription"/>
    <property type="evidence" value="ECO:0007669"/>
    <property type="project" value="InterPro"/>
</dbReference>
<dbReference type="InterPro" id="IPR036638">
    <property type="entry name" value="HLH_DNA-bd_sf"/>
</dbReference>
<evidence type="ECO:0000313" key="8">
    <source>
        <dbReference type="Proteomes" id="UP000796880"/>
    </source>
</evidence>
<sequence>MYGENGCNFEPNPMEEEVGPAAEDGFSQILPNINSQLPPPPPPSFELAGDATTTAINSHNSFPLDQENLSLSMEELPYHHEHHHHHPPQEDILASATPAMDVELQQQLAFDVDNSYNSNIGNNNTLFHWDVTGGVHEIQDVGFNHPSQDQHLPEAPYPPAPDLLNLLNFPRCSASSLLPSSSITFTNPTQKPTNFQNSLAFLGDLPAGLDSASASSVLYDPLFHLNLPPQPPLFRELFQSLPSGYSLPGSTNGSLFSSGTGDEIIDGSGGGVYQDGDERQFKNGGVLEFTDRIGEGRDGKGTKPYKTERQRRVQLNDKFGALRSLIPNPTKTDRASVVGDAIEYIRELLRTVSDLKLLVERRRCGRERSKRQKTEEDQGAGDVESSNMKPFADPAEQSYNSALRSTWLQRKSKDTEVDIRIIDDEVTIKLAQRKKINLLLFASKVLDELQLDLHHVAGGHVGDYYSFLFNSKIYEGSSLYASAIANKLIEVLDRQYAAVPPTNSY</sequence>
<organism evidence="7 8">
    <name type="scientific">Rhamnella rubrinervis</name>
    <dbReference type="NCBI Taxonomy" id="2594499"/>
    <lineage>
        <taxon>Eukaryota</taxon>
        <taxon>Viridiplantae</taxon>
        <taxon>Streptophyta</taxon>
        <taxon>Embryophyta</taxon>
        <taxon>Tracheophyta</taxon>
        <taxon>Spermatophyta</taxon>
        <taxon>Magnoliopsida</taxon>
        <taxon>eudicotyledons</taxon>
        <taxon>Gunneridae</taxon>
        <taxon>Pentapetalae</taxon>
        <taxon>rosids</taxon>
        <taxon>fabids</taxon>
        <taxon>Rosales</taxon>
        <taxon>Rhamnaceae</taxon>
        <taxon>rhamnoid group</taxon>
        <taxon>Rhamneae</taxon>
        <taxon>Rhamnella</taxon>
    </lineage>
</organism>